<keyword evidence="1" id="KW-0732">Signal</keyword>
<dbReference type="Pfam" id="PF10670">
    <property type="entry name" value="DUF4198"/>
    <property type="match status" value="1"/>
</dbReference>
<dbReference type="Proteomes" id="UP001199296">
    <property type="component" value="Unassembled WGS sequence"/>
</dbReference>
<reference evidence="2 3" key="1">
    <citation type="submission" date="2021-10" db="EMBL/GenBank/DDBJ databases">
        <authorList>
            <person name="Grouzdev D.S."/>
            <person name="Pantiukh K.S."/>
            <person name="Krutkina M.S."/>
        </authorList>
    </citation>
    <scope>NUCLEOTIDE SEQUENCE [LARGE SCALE GENOMIC DNA]</scope>
    <source>
        <strain evidence="2 3">Z-7514</strain>
    </source>
</reference>
<sequence>MKKINFKRNLIYIFAILLAVALSIQTAAAHEILLEFPQEVNTGESVDIEISFGHFPDTYDSEHSHFTNLEEGILTIISPDGSKNDIDFRANEKKYYAAYQPEEQGLYWIVFNSTRDVMDGTEDGDGLQLRDYNAKAPLIVGDVDKITIPETGLKVNIVNEEGFYNNAGEEITLQLIYEGEAVSDQSLTVVDPIEQSQSLNSDEDGFVSFVLETEGRWMVHISNLTDENKSGEYQGQEYDRRRFNTALYIEVKEERGFLERIFN</sequence>
<proteinExistence type="predicted"/>
<protein>
    <submittedName>
        <fullName evidence="2">DUF4198 domain-containing protein</fullName>
    </submittedName>
</protein>
<organism evidence="2 3">
    <name type="scientific">Halanaerobium polyolivorans</name>
    <dbReference type="NCBI Taxonomy" id="2886943"/>
    <lineage>
        <taxon>Bacteria</taxon>
        <taxon>Bacillati</taxon>
        <taxon>Bacillota</taxon>
        <taxon>Clostridia</taxon>
        <taxon>Halanaerobiales</taxon>
        <taxon>Halanaerobiaceae</taxon>
        <taxon>Halanaerobium</taxon>
    </lineage>
</organism>
<gene>
    <name evidence="2" type="ORF">LJ207_09160</name>
</gene>
<evidence type="ECO:0000256" key="1">
    <source>
        <dbReference type="SAM" id="SignalP"/>
    </source>
</evidence>
<feature type="chain" id="PRO_5043879380" evidence="1">
    <location>
        <begin position="30"/>
        <end position="263"/>
    </location>
</feature>
<dbReference type="RefSeq" id="WP_229346194.1">
    <property type="nucleotide sequence ID" value="NZ_JAJFAT010000012.1"/>
</dbReference>
<keyword evidence="3" id="KW-1185">Reference proteome</keyword>
<feature type="signal peptide" evidence="1">
    <location>
        <begin position="1"/>
        <end position="29"/>
    </location>
</feature>
<evidence type="ECO:0000313" key="3">
    <source>
        <dbReference type="Proteomes" id="UP001199296"/>
    </source>
</evidence>
<evidence type="ECO:0000313" key="2">
    <source>
        <dbReference type="EMBL" id="MCC3145490.1"/>
    </source>
</evidence>
<name>A0AAW4X130_9FIRM</name>
<dbReference type="EMBL" id="JAJFAT010000012">
    <property type="protein sequence ID" value="MCC3145490.1"/>
    <property type="molecule type" value="Genomic_DNA"/>
</dbReference>
<accession>A0AAW4X130</accession>
<comment type="caution">
    <text evidence="2">The sequence shown here is derived from an EMBL/GenBank/DDBJ whole genome shotgun (WGS) entry which is preliminary data.</text>
</comment>
<dbReference type="AlphaFoldDB" id="A0AAW4X130"/>
<dbReference type="InterPro" id="IPR019613">
    <property type="entry name" value="DUF4198"/>
</dbReference>